<dbReference type="EMBL" id="CP038802">
    <property type="protein sequence ID" value="UTY27554.1"/>
    <property type="molecule type" value="Genomic_DNA"/>
</dbReference>
<keyword evidence="2" id="KW-1185">Reference proteome</keyword>
<dbReference type="InterPro" id="IPR006522">
    <property type="entry name" value="Phage_virion_morphogenesis"/>
</dbReference>
<proteinExistence type="predicted"/>
<reference evidence="1" key="1">
    <citation type="submission" date="2019-04" db="EMBL/GenBank/DDBJ databases">
        <title>Whole genome sequencing of oral phylogroup 2 treponemes.</title>
        <authorList>
            <person name="Chan Y."/>
            <person name="Zeng H.H."/>
            <person name="Yu X.L."/>
            <person name="Leung W.K."/>
            <person name="Watt R.M."/>
        </authorList>
    </citation>
    <scope>NUCLEOTIDE SEQUENCE</scope>
    <source>
        <strain evidence="1">OMZ 847</strain>
    </source>
</reference>
<dbReference type="RefSeq" id="WP_255805553.1">
    <property type="nucleotide sequence ID" value="NZ_CP038802.1"/>
</dbReference>
<gene>
    <name evidence="1" type="ORF">E4N76_00105</name>
</gene>
<evidence type="ECO:0000313" key="1">
    <source>
        <dbReference type="EMBL" id="UTY27554.1"/>
    </source>
</evidence>
<organism evidence="1 2">
    <name type="scientific">Treponema putidum</name>
    <dbReference type="NCBI Taxonomy" id="221027"/>
    <lineage>
        <taxon>Bacteria</taxon>
        <taxon>Pseudomonadati</taxon>
        <taxon>Spirochaetota</taxon>
        <taxon>Spirochaetia</taxon>
        <taxon>Spirochaetales</taxon>
        <taxon>Treponemataceae</taxon>
        <taxon>Treponema</taxon>
    </lineage>
</organism>
<dbReference type="Pfam" id="PF05069">
    <property type="entry name" value="Phage_tail_S"/>
    <property type="match status" value="1"/>
</dbReference>
<dbReference type="Proteomes" id="UP001059401">
    <property type="component" value="Chromosome"/>
</dbReference>
<accession>A0ABY5HSJ7</accession>
<protein>
    <submittedName>
        <fullName evidence="1">Phage morphogenesis protein</fullName>
    </submittedName>
</protein>
<evidence type="ECO:0000313" key="2">
    <source>
        <dbReference type="Proteomes" id="UP001059401"/>
    </source>
</evidence>
<name>A0ABY5HSJ7_9SPIR</name>
<sequence>MQVKIEFEEHIKGSLFNRLANPKPLMKELSLKALSAIQKNIEGGIKPDNAPLTKAVKQGNNTLRDSGRLRASLTARHSDTEAVVGTNVPYAHIHNPEDGRTETVIRPKNAKFLCLPAGPETRKLFRKYGWSPREVIAALEAKGFAVYRPYKRGGGERSNVIMAKEKGKEPFAVFVLKKSIKIPVRPFMFLPDEVIAAVEQRIGEYYEA</sequence>